<dbReference type="Pfam" id="PF00582">
    <property type="entry name" value="Usp"/>
    <property type="match status" value="1"/>
</dbReference>
<dbReference type="STRING" id="1227496.C489_06558"/>
<evidence type="ECO:0000256" key="1">
    <source>
        <dbReference type="ARBA" id="ARBA00008791"/>
    </source>
</evidence>
<accession>L9Y4Z2</accession>
<evidence type="ECO:0000259" key="2">
    <source>
        <dbReference type="Pfam" id="PF00582"/>
    </source>
</evidence>
<reference evidence="3 4" key="1">
    <citation type="journal article" date="2014" name="PLoS Genet.">
        <title>Phylogenetically driven sequencing of extremely halophilic archaea reveals strategies for static and dynamic osmo-response.</title>
        <authorList>
            <person name="Becker E.A."/>
            <person name="Seitzer P.M."/>
            <person name="Tritt A."/>
            <person name="Larsen D."/>
            <person name="Krusor M."/>
            <person name="Yao A.I."/>
            <person name="Wu D."/>
            <person name="Madern D."/>
            <person name="Eisen J.A."/>
            <person name="Darling A.E."/>
            <person name="Facciotti M.T."/>
        </authorList>
    </citation>
    <scope>NUCLEOTIDE SEQUENCE [LARGE SCALE GENOMIC DNA]</scope>
    <source>
        <strain evidence="3 4">JCM 10478</strain>
    </source>
</reference>
<dbReference type="SUPFAM" id="SSF52402">
    <property type="entry name" value="Adenine nucleotide alpha hydrolases-like"/>
    <property type="match status" value="1"/>
</dbReference>
<dbReference type="PRINTS" id="PR01438">
    <property type="entry name" value="UNVRSLSTRESS"/>
</dbReference>
<comment type="similarity">
    <text evidence="1">Belongs to the universal stress protein A family.</text>
</comment>
<dbReference type="CDD" id="cd00293">
    <property type="entry name" value="USP-like"/>
    <property type="match status" value="1"/>
</dbReference>
<dbReference type="InterPro" id="IPR014729">
    <property type="entry name" value="Rossmann-like_a/b/a_fold"/>
</dbReference>
<dbReference type="InterPro" id="IPR006015">
    <property type="entry name" value="Universal_stress_UspA"/>
</dbReference>
<dbReference type="PATRIC" id="fig|1227496.3.peg.1326"/>
<dbReference type="PANTHER" id="PTHR46268:SF6">
    <property type="entry name" value="UNIVERSAL STRESS PROTEIN UP12"/>
    <property type="match status" value="1"/>
</dbReference>
<dbReference type="Proteomes" id="UP000011632">
    <property type="component" value="Unassembled WGS sequence"/>
</dbReference>
<protein>
    <submittedName>
        <fullName evidence="3">UspA domain-containing protein</fullName>
    </submittedName>
</protein>
<name>L9Y4Z2_9EURY</name>
<feature type="domain" description="UspA" evidence="2">
    <location>
        <begin position="5"/>
        <end position="137"/>
    </location>
</feature>
<evidence type="ECO:0000313" key="4">
    <source>
        <dbReference type="Proteomes" id="UP000011632"/>
    </source>
</evidence>
<dbReference type="PANTHER" id="PTHR46268">
    <property type="entry name" value="STRESS RESPONSE PROTEIN NHAX"/>
    <property type="match status" value="1"/>
</dbReference>
<gene>
    <name evidence="3" type="ORF">C489_06558</name>
</gene>
<dbReference type="InterPro" id="IPR006016">
    <property type="entry name" value="UspA"/>
</dbReference>
<proteinExistence type="inferred from homology"/>
<organism evidence="3 4">
    <name type="scientific">Natrinema versiforme JCM 10478</name>
    <dbReference type="NCBI Taxonomy" id="1227496"/>
    <lineage>
        <taxon>Archaea</taxon>
        <taxon>Methanobacteriati</taxon>
        <taxon>Methanobacteriota</taxon>
        <taxon>Stenosarchaea group</taxon>
        <taxon>Halobacteria</taxon>
        <taxon>Halobacteriales</taxon>
        <taxon>Natrialbaceae</taxon>
        <taxon>Natrinema</taxon>
    </lineage>
</organism>
<dbReference type="AlphaFoldDB" id="L9Y4Z2"/>
<dbReference type="Gene3D" id="3.40.50.620">
    <property type="entry name" value="HUPs"/>
    <property type="match status" value="1"/>
</dbReference>
<dbReference type="EMBL" id="AOID01000021">
    <property type="protein sequence ID" value="ELY68741.1"/>
    <property type="molecule type" value="Genomic_DNA"/>
</dbReference>
<evidence type="ECO:0000313" key="3">
    <source>
        <dbReference type="EMBL" id="ELY68741.1"/>
    </source>
</evidence>
<keyword evidence="4" id="KW-1185">Reference proteome</keyword>
<sequence>MVMYRVLMPVDANEERALAQANYVTSLPNAENEVEAYILFVFTEDSNELPQEFEKFKSASRISSVRRAREALEDDGVEVTILEDSGDTEDDILEAAEDYDVDSIILGGRKRSPVGKAIFGSTTQGIILSSDRPVVVTGRGDA</sequence>
<comment type="caution">
    <text evidence="3">The sequence shown here is derived from an EMBL/GenBank/DDBJ whole genome shotgun (WGS) entry which is preliminary data.</text>
</comment>